<dbReference type="EMBL" id="ATAE01000011">
    <property type="protein sequence ID" value="ERN53990.1"/>
    <property type="molecule type" value="Genomic_DNA"/>
</dbReference>
<keyword evidence="7" id="KW-0378">Hydrolase</keyword>
<evidence type="ECO:0000256" key="4">
    <source>
        <dbReference type="PIRSR" id="PIRSR639383-2"/>
    </source>
</evidence>
<evidence type="ECO:0000313" key="7">
    <source>
        <dbReference type="EMBL" id="ERN53990.1"/>
    </source>
</evidence>
<proteinExistence type="predicted"/>
<gene>
    <name evidence="7" type="ORF">A33I_09300</name>
</gene>
<dbReference type="PANTHER" id="PTHR42997">
    <property type="entry name" value="HIT FAMILY HYDROLASE"/>
    <property type="match status" value="1"/>
</dbReference>
<dbReference type="InterPro" id="IPR039383">
    <property type="entry name" value="FHIT"/>
</dbReference>
<evidence type="ECO:0000259" key="6">
    <source>
        <dbReference type="PROSITE" id="PS51084"/>
    </source>
</evidence>
<dbReference type="Gene3D" id="3.30.428.10">
    <property type="entry name" value="HIT-like"/>
    <property type="match status" value="1"/>
</dbReference>
<accession>U6SSW3</accession>
<dbReference type="PANTHER" id="PTHR42997:SF1">
    <property type="entry name" value="AP-4-A PHOSPHORYLASE"/>
    <property type="match status" value="1"/>
</dbReference>
<name>U6SSW3_9BACI</name>
<dbReference type="InterPro" id="IPR052908">
    <property type="entry name" value="AP-4-A_phosphorylase"/>
</dbReference>
<evidence type="ECO:0000256" key="1">
    <source>
        <dbReference type="ARBA" id="ARBA00022741"/>
    </source>
</evidence>
<reference evidence="7 8" key="1">
    <citation type="journal article" date="2013" name="Genome Announc.">
        <title>Genome Sequence of the Extreme Obligate Alkaliphile Bacillus marmarensis Strain DSM 21297.</title>
        <authorList>
            <person name="Wernick D.G."/>
            <person name="Choi K.Y."/>
            <person name="Tat C.A."/>
            <person name="Lafontaine Rivera J.G."/>
            <person name="Liao J.C."/>
        </authorList>
    </citation>
    <scope>NUCLEOTIDE SEQUENCE [LARGE SCALE GENOMIC DNA]</scope>
    <source>
        <strain evidence="7 8">DSM 21297</strain>
    </source>
</reference>
<keyword evidence="1" id="KW-0547">Nucleotide-binding</keyword>
<keyword evidence="8" id="KW-1185">Reference proteome</keyword>
<dbReference type="PATRIC" id="fig|1188261.3.peg.1246"/>
<feature type="domain" description="HIT" evidence="6">
    <location>
        <begin position="1"/>
        <end position="108"/>
    </location>
</feature>
<evidence type="ECO:0000256" key="2">
    <source>
        <dbReference type="PIRSR" id="PIRSR601310-1"/>
    </source>
</evidence>
<evidence type="ECO:0000256" key="3">
    <source>
        <dbReference type="PIRSR" id="PIRSR601310-3"/>
    </source>
</evidence>
<feature type="short sequence motif" description="Histidine triad motif" evidence="3 5">
    <location>
        <begin position="93"/>
        <end position="97"/>
    </location>
</feature>
<feature type="active site" description="Tele-AMP-histidine intermediate" evidence="2">
    <location>
        <position position="95"/>
    </location>
</feature>
<dbReference type="InterPro" id="IPR011146">
    <property type="entry name" value="HIT-like"/>
</dbReference>
<dbReference type="Pfam" id="PF01230">
    <property type="entry name" value="HIT"/>
    <property type="match status" value="1"/>
</dbReference>
<evidence type="ECO:0000256" key="5">
    <source>
        <dbReference type="PROSITE-ProRule" id="PRU00464"/>
    </source>
</evidence>
<dbReference type="CDD" id="cd01275">
    <property type="entry name" value="FHIT"/>
    <property type="match status" value="1"/>
</dbReference>
<dbReference type="Proteomes" id="UP000017170">
    <property type="component" value="Unassembled WGS sequence"/>
</dbReference>
<dbReference type="AlphaFoldDB" id="U6SSW3"/>
<dbReference type="InterPro" id="IPR036265">
    <property type="entry name" value="HIT-like_sf"/>
</dbReference>
<dbReference type="PRINTS" id="PR00332">
    <property type="entry name" value="HISTRIAD"/>
</dbReference>
<sequence>MQNTKCAFCTIQDYLFENNHAYAIYDRYPVTEGHILIIPKRHVADYFEATSTEQAALFELVHTARAFLNDTYSPDGFNIGMNCGEAAGQTIFHAHIHVIPRYNGDMENPRGGVRGVIPAKQSY</sequence>
<dbReference type="GO" id="GO:0016787">
    <property type="term" value="F:hydrolase activity"/>
    <property type="evidence" value="ECO:0007669"/>
    <property type="project" value="UniProtKB-KW"/>
</dbReference>
<organism evidence="7 8">
    <name type="scientific">Alkalihalophilus marmarensis DSM 21297</name>
    <dbReference type="NCBI Taxonomy" id="1188261"/>
    <lineage>
        <taxon>Bacteria</taxon>
        <taxon>Bacillati</taxon>
        <taxon>Bacillota</taxon>
        <taxon>Bacilli</taxon>
        <taxon>Bacillales</taxon>
        <taxon>Bacillaceae</taxon>
        <taxon>Alkalihalophilus</taxon>
    </lineage>
</organism>
<protein>
    <submittedName>
        <fullName evidence="7">Diadenosine polyphosphate hydrolase</fullName>
    </submittedName>
</protein>
<evidence type="ECO:0000313" key="8">
    <source>
        <dbReference type="Proteomes" id="UP000017170"/>
    </source>
</evidence>
<dbReference type="RefSeq" id="WP_022627572.1">
    <property type="nucleotide sequence ID" value="NZ_ATAE01000011.1"/>
</dbReference>
<dbReference type="InterPro" id="IPR001310">
    <property type="entry name" value="Histidine_triad_HIT"/>
</dbReference>
<comment type="caution">
    <text evidence="7">The sequence shown here is derived from an EMBL/GenBank/DDBJ whole genome shotgun (WGS) entry which is preliminary data.</text>
</comment>
<dbReference type="PROSITE" id="PS51084">
    <property type="entry name" value="HIT_2"/>
    <property type="match status" value="1"/>
</dbReference>
<dbReference type="SUPFAM" id="SSF54197">
    <property type="entry name" value="HIT-like"/>
    <property type="match status" value="1"/>
</dbReference>
<dbReference type="GO" id="GO:0000166">
    <property type="term" value="F:nucleotide binding"/>
    <property type="evidence" value="ECO:0007669"/>
    <property type="project" value="UniProtKB-KW"/>
</dbReference>
<feature type="binding site" evidence="4">
    <location>
        <position position="97"/>
    </location>
    <ligand>
        <name>substrate</name>
    </ligand>
</feature>